<dbReference type="SUPFAM" id="SSF53187">
    <property type="entry name" value="Zn-dependent exopeptidases"/>
    <property type="match status" value="1"/>
</dbReference>
<organism evidence="11 12">
    <name type="scientific">Cellulophaga tyrosinoxydans</name>
    <dbReference type="NCBI Taxonomy" id="504486"/>
    <lineage>
        <taxon>Bacteria</taxon>
        <taxon>Pseudomonadati</taxon>
        <taxon>Bacteroidota</taxon>
        <taxon>Flavobacteriia</taxon>
        <taxon>Flavobacteriales</taxon>
        <taxon>Flavobacteriaceae</taxon>
        <taxon>Cellulophaga</taxon>
    </lineage>
</organism>
<gene>
    <name evidence="11" type="ORF">SAMN05660703_0548</name>
</gene>
<feature type="transmembrane region" description="Helical" evidence="9">
    <location>
        <begin position="508"/>
        <end position="527"/>
    </location>
</feature>
<dbReference type="GO" id="GO:0008235">
    <property type="term" value="F:metalloexopeptidase activity"/>
    <property type="evidence" value="ECO:0007669"/>
    <property type="project" value="InterPro"/>
</dbReference>
<feature type="transmembrane region" description="Helical" evidence="9">
    <location>
        <begin position="402"/>
        <end position="420"/>
    </location>
</feature>
<evidence type="ECO:0000256" key="2">
    <source>
        <dbReference type="ARBA" id="ARBA00004128"/>
    </source>
</evidence>
<feature type="transmembrane region" description="Helical" evidence="9">
    <location>
        <begin position="478"/>
        <end position="496"/>
    </location>
</feature>
<dbReference type="AlphaFoldDB" id="A0A1W1YIW4"/>
<evidence type="ECO:0000313" key="12">
    <source>
        <dbReference type="Proteomes" id="UP000192360"/>
    </source>
</evidence>
<evidence type="ECO:0000256" key="7">
    <source>
        <dbReference type="ARBA" id="ARBA00023180"/>
    </source>
</evidence>
<dbReference type="InterPro" id="IPR007484">
    <property type="entry name" value="Peptidase_M28"/>
</dbReference>
<evidence type="ECO:0000313" key="11">
    <source>
        <dbReference type="EMBL" id="SMC36056.1"/>
    </source>
</evidence>
<dbReference type="RefSeq" id="WP_084059852.1">
    <property type="nucleotide sequence ID" value="NZ_FWXO01000001.1"/>
</dbReference>
<protein>
    <recommendedName>
        <fullName evidence="4">Vacuolar membrane protease</fullName>
    </recommendedName>
    <alternativeName>
        <fullName evidence="8">FXNA-related family protease 1</fullName>
    </alternativeName>
</protein>
<evidence type="ECO:0000256" key="3">
    <source>
        <dbReference type="ARBA" id="ARBA00010918"/>
    </source>
</evidence>
<comment type="similarity">
    <text evidence="3">Belongs to the peptidase M28 family.</text>
</comment>
<comment type="subcellular location">
    <subcellularLocation>
        <location evidence="2">Vacuole membrane</location>
        <topology evidence="2">Multi-pass membrane protein</topology>
    </subcellularLocation>
</comment>
<sequence length="761" mass="86003">MKNSTATLSILLIILSIYLVFKLSMPSYSVDTTIPQSNFSTDRALVHVKNMSKKPHAVGFSAHSEVRQYIVSELEKMGLETSLQEGYTVGDWANYSKATNILARIKGLDNGKALLLLSHYDSNPHSSLGASDAASGVATILEGVRAFLTENKTPKNDIIILISDAEELGLNGADLFVNKHPWIQDVGLVLNFEARGSGGPSYMLIETNRGNGNLIKEFTKANPDYPVANSLVYSIYKMLPNDTDLTVFREDADIEGLNFAFIDDHFDYHTVRDNYKRLDKNTLAHQGSYLMPLLKYFSNSDLTNLKSLDDYNYFNVPFFKLVSYPFEWVWPLFVLAVILFIALLIFGFKKSSLNLKDSLKSFLPVFIILIINGVVGYFSWNVLKWIYPEYQDILHGFTYNGYTYILAFVLFSVSVCFYTYSKFKAIKTANLLVAPIIIWLILCGAITVYLPGANFFIIPVFALLASFMVAINQDKPNALLLVFLALPALWIFTPFIKMFPVGLGLKMMVASTVLSTLVFMLLLPIFGYFRNKKYLSFLTFVMFIISMLVAHFNSSFNEYNAKPTSLLYVLNTDTNTAEWATYEKVLSNWTSQFIGANKKAPKALNENTISSKYNSGFTYVADAPLKNLASPKIQQTKDTIINNERHLQICITPQRNVNRLDVFTNNAIISKATINSLELSEFFLKNRKNGKLITHYISDNDYTELDLVIPQHEKLQLTIYEASNDLLVNEQFTVPERPNTTIPMPFVLNDAVVITKTIRFE</sequence>
<dbReference type="InterPro" id="IPR045175">
    <property type="entry name" value="M28_fam"/>
</dbReference>
<proteinExistence type="inferred from homology"/>
<dbReference type="GO" id="GO:0006508">
    <property type="term" value="P:proteolysis"/>
    <property type="evidence" value="ECO:0007669"/>
    <property type="project" value="InterPro"/>
</dbReference>
<keyword evidence="9" id="KW-0812">Transmembrane</keyword>
<name>A0A1W1YIW4_9FLAO</name>
<evidence type="ECO:0000259" key="10">
    <source>
        <dbReference type="Pfam" id="PF04389"/>
    </source>
</evidence>
<feature type="domain" description="Peptidase M28" evidence="10">
    <location>
        <begin position="100"/>
        <end position="289"/>
    </location>
</feature>
<accession>A0A1W1YIW4</accession>
<dbReference type="PANTHER" id="PTHR12147:SF58">
    <property type="entry name" value="VACUOLAR MEMBRANE PROTEASE"/>
    <property type="match status" value="1"/>
</dbReference>
<keyword evidence="12" id="KW-1185">Reference proteome</keyword>
<dbReference type="Gene3D" id="3.40.630.10">
    <property type="entry name" value="Zn peptidases"/>
    <property type="match status" value="1"/>
</dbReference>
<comment type="function">
    <text evidence="1">May be involved in vacuolar sorting and osmoregulation.</text>
</comment>
<dbReference type="OrthoDB" id="9778250at2"/>
<keyword evidence="7" id="KW-0325">Glycoprotein</keyword>
<evidence type="ECO:0000256" key="5">
    <source>
        <dbReference type="ARBA" id="ARBA00022554"/>
    </source>
</evidence>
<feature type="transmembrane region" description="Helical" evidence="9">
    <location>
        <begin position="361"/>
        <end position="382"/>
    </location>
</feature>
<dbReference type="STRING" id="504486.SAMN05660703_0548"/>
<feature type="transmembrane region" description="Helical" evidence="9">
    <location>
        <begin position="455"/>
        <end position="471"/>
    </location>
</feature>
<dbReference type="Pfam" id="PF04389">
    <property type="entry name" value="Peptidase_M28"/>
    <property type="match status" value="1"/>
</dbReference>
<evidence type="ECO:0000256" key="9">
    <source>
        <dbReference type="SAM" id="Phobius"/>
    </source>
</evidence>
<dbReference type="EMBL" id="FWXO01000001">
    <property type="protein sequence ID" value="SMC36056.1"/>
    <property type="molecule type" value="Genomic_DNA"/>
</dbReference>
<feature type="transmembrane region" description="Helical" evidence="9">
    <location>
        <begin position="432"/>
        <end position="449"/>
    </location>
</feature>
<dbReference type="GO" id="GO:0005774">
    <property type="term" value="C:vacuolar membrane"/>
    <property type="evidence" value="ECO:0007669"/>
    <property type="project" value="UniProtKB-SubCell"/>
</dbReference>
<evidence type="ECO:0000256" key="8">
    <source>
        <dbReference type="ARBA" id="ARBA00031512"/>
    </source>
</evidence>
<keyword evidence="5" id="KW-0926">Vacuole</keyword>
<evidence type="ECO:0000256" key="6">
    <source>
        <dbReference type="ARBA" id="ARBA00022989"/>
    </source>
</evidence>
<keyword evidence="6 9" id="KW-1133">Transmembrane helix</keyword>
<keyword evidence="9" id="KW-0472">Membrane</keyword>
<dbReference type="PANTHER" id="PTHR12147">
    <property type="entry name" value="METALLOPEPTIDASE M28 FAMILY MEMBER"/>
    <property type="match status" value="1"/>
</dbReference>
<dbReference type="Proteomes" id="UP000192360">
    <property type="component" value="Unassembled WGS sequence"/>
</dbReference>
<feature type="transmembrane region" description="Helical" evidence="9">
    <location>
        <begin position="328"/>
        <end position="349"/>
    </location>
</feature>
<reference evidence="11 12" key="1">
    <citation type="submission" date="2017-04" db="EMBL/GenBank/DDBJ databases">
        <authorList>
            <person name="Afonso C.L."/>
            <person name="Miller P.J."/>
            <person name="Scott M.A."/>
            <person name="Spackman E."/>
            <person name="Goraichik I."/>
            <person name="Dimitrov K.M."/>
            <person name="Suarez D.L."/>
            <person name="Swayne D.E."/>
        </authorList>
    </citation>
    <scope>NUCLEOTIDE SEQUENCE [LARGE SCALE GENOMIC DNA]</scope>
    <source>
        <strain evidence="11 12">DSM 21164</strain>
    </source>
</reference>
<evidence type="ECO:0000256" key="1">
    <source>
        <dbReference type="ARBA" id="ARBA00003273"/>
    </source>
</evidence>
<feature type="transmembrane region" description="Helical" evidence="9">
    <location>
        <begin position="534"/>
        <end position="552"/>
    </location>
</feature>
<evidence type="ECO:0000256" key="4">
    <source>
        <dbReference type="ARBA" id="ARBA00017435"/>
    </source>
</evidence>